<keyword evidence="3" id="KW-1185">Reference proteome</keyword>
<dbReference type="Proteomes" id="UP000785613">
    <property type="component" value="Unassembled WGS sequence"/>
</dbReference>
<evidence type="ECO:0000313" key="3">
    <source>
        <dbReference type="Proteomes" id="UP000785613"/>
    </source>
</evidence>
<dbReference type="PANTHER" id="PTHR11614">
    <property type="entry name" value="PHOSPHOLIPASE-RELATED"/>
    <property type="match status" value="1"/>
</dbReference>
<reference evidence="2 3" key="1">
    <citation type="submission" date="2019-09" db="EMBL/GenBank/DDBJ databases">
        <title>Taxonomy of Antarctic Massilia spp.: description of Massilia rubra sp. nov., Massilia aquatica sp. nov., Massilia mucilaginosa sp. nov., Massilia frigida sp. nov. isolated from streams, lakes and regoliths.</title>
        <authorList>
            <person name="Holochova P."/>
            <person name="Sedlacek I."/>
            <person name="Kralova S."/>
            <person name="Maslanova I."/>
            <person name="Busse H.-J."/>
            <person name="Stankova E."/>
            <person name="Vrbovska V."/>
            <person name="Kovarovic V."/>
            <person name="Bartak M."/>
            <person name="Svec P."/>
            <person name="Pantucek R."/>
        </authorList>
    </citation>
    <scope>NUCLEOTIDE SEQUENCE [LARGE SCALE GENOMIC DNA]</scope>
    <source>
        <strain evidence="2 3">CCM 8692</strain>
    </source>
</reference>
<protein>
    <submittedName>
        <fullName evidence="2">Lysophospholipase</fullName>
    </submittedName>
</protein>
<dbReference type="InterPro" id="IPR022742">
    <property type="entry name" value="Hydrolase_4"/>
</dbReference>
<feature type="domain" description="Serine aminopeptidase S33" evidence="1">
    <location>
        <begin position="32"/>
        <end position="263"/>
    </location>
</feature>
<dbReference type="InterPro" id="IPR029058">
    <property type="entry name" value="AB_hydrolase_fold"/>
</dbReference>
<comment type="caution">
    <text evidence="2">The sequence shown here is derived from an EMBL/GenBank/DDBJ whole genome shotgun (WGS) entry which is preliminary data.</text>
</comment>
<dbReference type="InterPro" id="IPR051044">
    <property type="entry name" value="MAG_DAG_Lipase"/>
</dbReference>
<dbReference type="Pfam" id="PF12146">
    <property type="entry name" value="Hydrolase_4"/>
    <property type="match status" value="1"/>
</dbReference>
<dbReference type="EMBL" id="VUYU01000016">
    <property type="protein sequence ID" value="NHZ36121.1"/>
    <property type="molecule type" value="Genomic_DNA"/>
</dbReference>
<sequence length="284" mass="30807">MSALVAQHSHQLVAADGTLLHVSDYLLPAAPLRASVVIMHGLGEHSGRYRHLAAFFNDCGLSVRCYDHRGHGRSQGKRGDVINGDPLLQDAEIVIDDFAARFRLPPFLFGHSMGGLFAARFALSGVSPLRGLILSSPALALRLSRLQLLLLKALHALAPSLAVPNGLPPRWLSHDAGVVAAYQSDPLVHGRISARLMRSMLRSIDYCHAHAAKLTVPALLLAAGDDRLVDPDGVRRFAAHLPPGLAQLHVYEGMYHEIFNELDAARPLADLRAWLVAQDALQNN</sequence>
<dbReference type="SUPFAM" id="SSF53474">
    <property type="entry name" value="alpha/beta-Hydrolases"/>
    <property type="match status" value="1"/>
</dbReference>
<organism evidence="2 3">
    <name type="scientific">Massilia rubra</name>
    <dbReference type="NCBI Taxonomy" id="2607910"/>
    <lineage>
        <taxon>Bacteria</taxon>
        <taxon>Pseudomonadati</taxon>
        <taxon>Pseudomonadota</taxon>
        <taxon>Betaproteobacteria</taxon>
        <taxon>Burkholderiales</taxon>
        <taxon>Oxalobacteraceae</taxon>
        <taxon>Telluria group</taxon>
        <taxon>Massilia</taxon>
    </lineage>
</organism>
<name>A0ABX0LV66_9BURK</name>
<dbReference type="RefSeq" id="WP_167227929.1">
    <property type="nucleotide sequence ID" value="NZ_VUYU01000016.1"/>
</dbReference>
<evidence type="ECO:0000259" key="1">
    <source>
        <dbReference type="Pfam" id="PF12146"/>
    </source>
</evidence>
<evidence type="ECO:0000313" key="2">
    <source>
        <dbReference type="EMBL" id="NHZ36121.1"/>
    </source>
</evidence>
<dbReference type="Gene3D" id="3.40.50.1820">
    <property type="entry name" value="alpha/beta hydrolase"/>
    <property type="match status" value="1"/>
</dbReference>
<proteinExistence type="predicted"/>
<gene>
    <name evidence="2" type="ORF">F0185_21370</name>
</gene>
<accession>A0ABX0LV66</accession>